<evidence type="ECO:0000256" key="1">
    <source>
        <dbReference type="SAM" id="SignalP"/>
    </source>
</evidence>
<dbReference type="KEGG" id="cro:ROD_p1321"/>
<keyword evidence="2" id="KW-0614">Plasmid</keyword>
<dbReference type="EMBL" id="FN543503">
    <property type="protein sequence ID" value="CBG91793.1"/>
    <property type="molecule type" value="Genomic_DNA"/>
</dbReference>
<accession>D2TV50</accession>
<keyword evidence="1" id="KW-0732">Signal</keyword>
<geneLocation type="plasmid" evidence="2 3">
    <name>pCROD1</name>
</geneLocation>
<feature type="signal peptide" evidence="1">
    <location>
        <begin position="1"/>
        <end position="20"/>
    </location>
</feature>
<dbReference type="Proteomes" id="UP000001889">
    <property type="component" value="Plasmid pCROD1"/>
</dbReference>
<sequence>MKPHSLSAIFIILMFCPLTARVATLEVNNYTYTSGKFEQSNSGFGTRDVDRVQLMFWNPDATCRITRIKPVKFRLGTPDGWRWYETPAWNPGSFRRQGNYWVSPSMAIPYIHNPDQVRLSWEDYSGGVFELQCSREQPDITASLLADSVKGPFNVFVSTGKVFSSTKESLIINVKDEVELSEKKPSIQLLTGNRANFSQYVTITQNGKKTNKFVLTSSSGETTTVEYVPSTGKLFWADYRNLPAGEYKGQITVSVHFP</sequence>
<dbReference type="AlphaFoldDB" id="D2TV50"/>
<gene>
    <name evidence="2" type="ordered locus">ROD_p1321</name>
</gene>
<dbReference type="HOGENOM" id="CLU_1076456_0_0_6"/>
<keyword evidence="3" id="KW-1185">Reference proteome</keyword>
<organism evidence="2 3">
    <name type="scientific">Citrobacter rodentium (strain ICC168)</name>
    <name type="common">Citrobacter freundii biotype 4280</name>
    <dbReference type="NCBI Taxonomy" id="637910"/>
    <lineage>
        <taxon>Bacteria</taxon>
        <taxon>Pseudomonadati</taxon>
        <taxon>Pseudomonadota</taxon>
        <taxon>Gammaproteobacteria</taxon>
        <taxon>Enterobacterales</taxon>
        <taxon>Enterobacteriaceae</taxon>
        <taxon>Citrobacter</taxon>
    </lineage>
</organism>
<evidence type="ECO:0000313" key="2">
    <source>
        <dbReference type="EMBL" id="CBG91793.1"/>
    </source>
</evidence>
<name>D2TV50_CITRI</name>
<feature type="chain" id="PRO_5003037704" evidence="1">
    <location>
        <begin position="21"/>
        <end position="258"/>
    </location>
</feature>
<evidence type="ECO:0000313" key="3">
    <source>
        <dbReference type="Proteomes" id="UP000001889"/>
    </source>
</evidence>
<reference evidence="2 3" key="1">
    <citation type="journal article" date="2010" name="J. Bacteriol.">
        <title>The Citrobacter rodentium genome sequence reveals convergent evolution with human pathogenic Escherichia coli.</title>
        <authorList>
            <person name="Petty N.K."/>
            <person name="Bulgin R."/>
            <person name="Crepin V.F."/>
            <person name="Cerdeno-Tarraga A.M."/>
            <person name="Schroeder G.N."/>
            <person name="Quail M.A."/>
            <person name="Lennard N."/>
            <person name="Corton C."/>
            <person name="Barron A."/>
            <person name="Clark L."/>
            <person name="Toribio A.L."/>
            <person name="Parkhill J."/>
            <person name="Dougan G."/>
            <person name="Frankel G."/>
            <person name="Thomson N.R."/>
        </authorList>
    </citation>
    <scope>NUCLEOTIDE SEQUENCE [LARGE SCALE GENOMIC DNA]</scope>
    <source>
        <strain evidence="2 3">ICC168</strain>
    </source>
</reference>
<proteinExistence type="predicted"/>
<protein>
    <submittedName>
        <fullName evidence="2">Exported protein</fullName>
    </submittedName>
</protein>